<dbReference type="InterPro" id="IPR032026">
    <property type="entry name" value="Ad_Cy_reg"/>
</dbReference>
<dbReference type="Proteomes" id="UP000198327">
    <property type="component" value="Unassembled WGS sequence"/>
</dbReference>
<dbReference type="InterPro" id="IPR029787">
    <property type="entry name" value="Nucleotide_cyclase"/>
</dbReference>
<dbReference type="PROSITE" id="PS50125">
    <property type="entry name" value="GUANYLATE_CYCLASE_2"/>
    <property type="match status" value="1"/>
</dbReference>
<dbReference type="OrthoDB" id="310836at2"/>
<dbReference type="GO" id="GO:0009190">
    <property type="term" value="P:cyclic nucleotide biosynthetic process"/>
    <property type="evidence" value="ECO:0007669"/>
    <property type="project" value="InterPro"/>
</dbReference>
<dbReference type="PANTHER" id="PTHR43081">
    <property type="entry name" value="ADENYLATE CYCLASE, TERMINAL-DIFFERENTIATION SPECIFIC-RELATED"/>
    <property type="match status" value="1"/>
</dbReference>
<dbReference type="PANTHER" id="PTHR43081:SF1">
    <property type="entry name" value="ADENYLATE CYCLASE, TERMINAL-DIFFERENTIATION SPECIFIC"/>
    <property type="match status" value="1"/>
</dbReference>
<evidence type="ECO:0000259" key="2">
    <source>
        <dbReference type="PROSITE" id="PS50125"/>
    </source>
</evidence>
<dbReference type="RefSeq" id="WP_089252377.1">
    <property type="nucleotide sequence ID" value="NZ_FZOW01000029.1"/>
</dbReference>
<dbReference type="Pfam" id="PF16701">
    <property type="entry name" value="Ad_Cy_reg"/>
    <property type="match status" value="1"/>
</dbReference>
<dbReference type="STRING" id="398843.A3K89_23400"/>
<dbReference type="Pfam" id="PF00211">
    <property type="entry name" value="Guanylate_cyc"/>
    <property type="match status" value="1"/>
</dbReference>
<dbReference type="CDD" id="cd07302">
    <property type="entry name" value="CHD"/>
    <property type="match status" value="1"/>
</dbReference>
<keyword evidence="4" id="KW-1185">Reference proteome</keyword>
<feature type="domain" description="Guanylate cyclase" evidence="2">
    <location>
        <begin position="173"/>
        <end position="282"/>
    </location>
</feature>
<accession>A0A239N508</accession>
<evidence type="ECO:0000256" key="1">
    <source>
        <dbReference type="ARBA" id="ARBA00005381"/>
    </source>
</evidence>
<comment type="similarity">
    <text evidence="1">Belongs to the adenylyl cyclase class-3 family.</text>
</comment>
<dbReference type="GO" id="GO:0004016">
    <property type="term" value="F:adenylate cyclase activity"/>
    <property type="evidence" value="ECO:0007669"/>
    <property type="project" value="UniProtKB-ARBA"/>
</dbReference>
<sequence>MPEKDINSVVQREIEKNLLGGTPKYTRMDIVEKSGIPLERVVQLWTAMGFPVHTDPDAVVFTDADLDALRLLTGLTEQSVIEPEMEVAIARTLGQAMSRLTEWQVGVVNSHIHDRMTEGADLDAIRKNAREVAAQTVPTLEALQSYTWRRHLAATAGRSIADPGEETTDRTVAVGFADMVGYTSLTRRLGVDELTQLLEEFESIASNIIARGRGSVIKNVGDEVMFSAQTAEDAAHIALDLQDAYEAQEDMPELRVGLAWGPVLARYGDLYGSTVNIAARLTSSAHPGTILVDTTMAEALQDDAEFYLKSLRSLRVRGFHRLKPHALRRNKDR</sequence>
<evidence type="ECO:0000313" key="3">
    <source>
        <dbReference type="EMBL" id="SNT49553.1"/>
    </source>
</evidence>
<evidence type="ECO:0000313" key="4">
    <source>
        <dbReference type="Proteomes" id="UP000198327"/>
    </source>
</evidence>
<dbReference type="GO" id="GO:0035556">
    <property type="term" value="P:intracellular signal transduction"/>
    <property type="evidence" value="ECO:0007669"/>
    <property type="project" value="InterPro"/>
</dbReference>
<reference evidence="4" key="1">
    <citation type="submission" date="2017-06" db="EMBL/GenBank/DDBJ databases">
        <authorList>
            <person name="Varghese N."/>
            <person name="Submissions S."/>
        </authorList>
    </citation>
    <scope>NUCLEOTIDE SEQUENCE [LARGE SCALE GENOMIC DNA]</scope>
    <source>
        <strain evidence="4">JCM 23211</strain>
    </source>
</reference>
<protein>
    <submittedName>
        <fullName evidence="3">Adenylate cyclase</fullName>
    </submittedName>
</protein>
<dbReference type="AlphaFoldDB" id="A0A239N508"/>
<organism evidence="3 4">
    <name type="scientific">Rhodococcoides kyotonense</name>
    <dbReference type="NCBI Taxonomy" id="398843"/>
    <lineage>
        <taxon>Bacteria</taxon>
        <taxon>Bacillati</taxon>
        <taxon>Actinomycetota</taxon>
        <taxon>Actinomycetes</taxon>
        <taxon>Mycobacteriales</taxon>
        <taxon>Nocardiaceae</taxon>
        <taxon>Rhodococcoides</taxon>
    </lineage>
</organism>
<dbReference type="EMBL" id="FZOW01000029">
    <property type="protein sequence ID" value="SNT49553.1"/>
    <property type="molecule type" value="Genomic_DNA"/>
</dbReference>
<dbReference type="SUPFAM" id="SSF55073">
    <property type="entry name" value="Nucleotide cyclase"/>
    <property type="match status" value="1"/>
</dbReference>
<dbReference type="Gene3D" id="3.30.70.1230">
    <property type="entry name" value="Nucleotide cyclase"/>
    <property type="match status" value="1"/>
</dbReference>
<gene>
    <name evidence="3" type="ORF">SAMN05421642_1296</name>
</gene>
<dbReference type="SMART" id="SM00044">
    <property type="entry name" value="CYCc"/>
    <property type="match status" value="1"/>
</dbReference>
<name>A0A239N508_9NOCA</name>
<proteinExistence type="inferred from homology"/>
<dbReference type="InterPro" id="IPR050697">
    <property type="entry name" value="Adenylyl/Guanylyl_Cyclase_3/4"/>
</dbReference>
<dbReference type="InterPro" id="IPR001054">
    <property type="entry name" value="A/G_cyclase"/>
</dbReference>